<feature type="transmembrane region" description="Helical" evidence="1">
    <location>
        <begin position="155"/>
        <end position="175"/>
    </location>
</feature>
<dbReference type="Proteomes" id="UP001589589">
    <property type="component" value="Unassembled WGS sequence"/>
</dbReference>
<organism evidence="2 3">
    <name type="scientific">Flavobacterium branchiarum</name>
    <dbReference type="NCBI Taxonomy" id="1114870"/>
    <lineage>
        <taxon>Bacteria</taxon>
        <taxon>Pseudomonadati</taxon>
        <taxon>Bacteroidota</taxon>
        <taxon>Flavobacteriia</taxon>
        <taxon>Flavobacteriales</taxon>
        <taxon>Flavobacteriaceae</taxon>
        <taxon>Flavobacterium</taxon>
    </lineage>
</organism>
<evidence type="ECO:0000313" key="3">
    <source>
        <dbReference type="Proteomes" id="UP001589589"/>
    </source>
</evidence>
<accession>A0ABV5FPH4</accession>
<dbReference type="RefSeq" id="WP_290267770.1">
    <property type="nucleotide sequence ID" value="NZ_JAUFQQ010000005.1"/>
</dbReference>
<name>A0ABV5FPH4_9FLAO</name>
<protein>
    <submittedName>
        <fullName evidence="2">Uncharacterized protein</fullName>
    </submittedName>
</protein>
<evidence type="ECO:0000313" key="2">
    <source>
        <dbReference type="EMBL" id="MFB9065452.1"/>
    </source>
</evidence>
<keyword evidence="1" id="KW-1133">Transmembrane helix</keyword>
<evidence type="ECO:0000256" key="1">
    <source>
        <dbReference type="SAM" id="Phobius"/>
    </source>
</evidence>
<keyword evidence="3" id="KW-1185">Reference proteome</keyword>
<gene>
    <name evidence="2" type="ORF">ACFFUQ_15630</name>
</gene>
<keyword evidence="1" id="KW-0472">Membrane</keyword>
<feature type="transmembrane region" description="Helical" evidence="1">
    <location>
        <begin position="47"/>
        <end position="67"/>
    </location>
</feature>
<reference evidence="2 3" key="1">
    <citation type="submission" date="2024-09" db="EMBL/GenBank/DDBJ databases">
        <authorList>
            <person name="Sun Q."/>
            <person name="Mori K."/>
        </authorList>
    </citation>
    <scope>NUCLEOTIDE SEQUENCE [LARGE SCALE GENOMIC DNA]</scope>
    <source>
        <strain evidence="2 3">CECT 7908</strain>
    </source>
</reference>
<proteinExistence type="predicted"/>
<sequence>MNVKAIVVSVIIFVFRMIDLVTTKLALKNFEMQEQNIIVKMTSMSMVTFFILETVLAFFLALLYLYYSQNRSLFSINTSSLKEYISLYFFDKSKSKMKDWFISLNLRKTLVLFGAIAPAFVITTSTLFSLNNYWVYLFDEGDELAIKYYRLFNRLYLFDFIISVFPVLFILVLLVRKIRLEYWFSQKAT</sequence>
<dbReference type="EMBL" id="JBHMEX010000052">
    <property type="protein sequence ID" value="MFB9065452.1"/>
    <property type="molecule type" value="Genomic_DNA"/>
</dbReference>
<keyword evidence="1" id="KW-0812">Transmembrane</keyword>
<comment type="caution">
    <text evidence="2">The sequence shown here is derived from an EMBL/GenBank/DDBJ whole genome shotgun (WGS) entry which is preliminary data.</text>
</comment>
<feature type="transmembrane region" description="Helical" evidence="1">
    <location>
        <begin position="6"/>
        <end position="27"/>
    </location>
</feature>
<feature type="transmembrane region" description="Helical" evidence="1">
    <location>
        <begin position="110"/>
        <end position="135"/>
    </location>
</feature>